<organism evidence="10">
    <name type="scientific">Timema genevievae</name>
    <name type="common">Walking stick</name>
    <dbReference type="NCBI Taxonomy" id="629358"/>
    <lineage>
        <taxon>Eukaryota</taxon>
        <taxon>Metazoa</taxon>
        <taxon>Ecdysozoa</taxon>
        <taxon>Arthropoda</taxon>
        <taxon>Hexapoda</taxon>
        <taxon>Insecta</taxon>
        <taxon>Pterygota</taxon>
        <taxon>Neoptera</taxon>
        <taxon>Polyneoptera</taxon>
        <taxon>Phasmatodea</taxon>
        <taxon>Timematodea</taxon>
        <taxon>Timematoidea</taxon>
        <taxon>Timematidae</taxon>
        <taxon>Timema</taxon>
    </lineage>
</organism>
<evidence type="ECO:0000256" key="4">
    <source>
        <dbReference type="ARBA" id="ARBA00022737"/>
    </source>
</evidence>
<dbReference type="InterPro" id="IPR050503">
    <property type="entry name" value="cAMP-dep_PK_reg_su-like"/>
</dbReference>
<name>A0A7R9JUB3_TIMGE</name>
<dbReference type="GO" id="GO:0004862">
    <property type="term" value="F:cAMP-dependent protein kinase inhibitor activity"/>
    <property type="evidence" value="ECO:0007669"/>
    <property type="project" value="TreeGrafter"/>
</dbReference>
<evidence type="ECO:0000256" key="8">
    <source>
        <dbReference type="SAM" id="SignalP"/>
    </source>
</evidence>
<dbReference type="GO" id="GO:0030552">
    <property type="term" value="F:cAMP binding"/>
    <property type="evidence" value="ECO:0007669"/>
    <property type="project" value="UniProtKB-KW"/>
</dbReference>
<dbReference type="PRINTS" id="PR00103">
    <property type="entry name" value="CAMPKINASE"/>
</dbReference>
<keyword evidence="3" id="KW-0116">cAMP-binding</keyword>
<dbReference type="PROSITE" id="PS50042">
    <property type="entry name" value="CNMP_BINDING_3"/>
    <property type="match status" value="2"/>
</dbReference>
<dbReference type="FunFam" id="2.60.120.10:FF:000017">
    <property type="entry name" value="cAMP-dependent protein kinase type II regulatory subunit"/>
    <property type="match status" value="1"/>
</dbReference>
<keyword evidence="5" id="KW-0547">Nucleotide-binding</keyword>
<evidence type="ECO:0000256" key="7">
    <source>
        <dbReference type="ARBA" id="ARBA00067959"/>
    </source>
</evidence>
<feature type="signal peptide" evidence="8">
    <location>
        <begin position="1"/>
        <end position="24"/>
    </location>
</feature>
<keyword evidence="8" id="KW-0732">Signal</keyword>
<dbReference type="Gene3D" id="2.60.120.10">
    <property type="entry name" value="Jelly Rolls"/>
    <property type="match status" value="2"/>
</dbReference>
<proteinExistence type="inferred from homology"/>
<keyword evidence="4" id="KW-0677">Repeat</keyword>
<dbReference type="InterPro" id="IPR018488">
    <property type="entry name" value="cNMP-bd_CS"/>
</dbReference>
<reference evidence="10" key="1">
    <citation type="submission" date="2020-11" db="EMBL/GenBank/DDBJ databases">
        <authorList>
            <person name="Tran Van P."/>
        </authorList>
    </citation>
    <scope>NUCLEOTIDE SEQUENCE</scope>
</reference>
<evidence type="ECO:0000259" key="9">
    <source>
        <dbReference type="PROSITE" id="PS50042"/>
    </source>
</evidence>
<feature type="domain" description="Cyclic nucleotide-binding" evidence="9">
    <location>
        <begin position="265"/>
        <end position="386"/>
    </location>
</feature>
<dbReference type="GO" id="GO:0005952">
    <property type="term" value="C:cAMP-dependent protein kinase complex"/>
    <property type="evidence" value="ECO:0007669"/>
    <property type="project" value="InterPro"/>
</dbReference>
<evidence type="ECO:0000256" key="2">
    <source>
        <dbReference type="ARBA" id="ARBA00022553"/>
    </source>
</evidence>
<dbReference type="PANTHER" id="PTHR11635">
    <property type="entry name" value="CAMP-DEPENDENT PROTEIN KINASE REGULATORY CHAIN"/>
    <property type="match status" value="1"/>
</dbReference>
<dbReference type="SUPFAM" id="SSF51206">
    <property type="entry name" value="cAMP-binding domain-like"/>
    <property type="match status" value="2"/>
</dbReference>
<evidence type="ECO:0000256" key="3">
    <source>
        <dbReference type="ARBA" id="ARBA00022566"/>
    </source>
</evidence>
<dbReference type="InterPro" id="IPR000595">
    <property type="entry name" value="cNMP-bd_dom"/>
</dbReference>
<dbReference type="SMART" id="SM00100">
    <property type="entry name" value="cNMP"/>
    <property type="match status" value="2"/>
</dbReference>
<sequence length="526" mass="59171">MAPDIKLALSCIHLLGLPVGSVNSALGGSTNLYHPGSMIQRSNPGDAVIVYGREHLLRGRLPPPVPPRTTQGSLPIPLWSGEDYIPTFTLDELTYTLSQAGITATGSDDVHYNMLHQLPLLIRFYCRNRVALHGCRPDWRRMSRPEGGRIIVPDELRDLLLEFTISYLLEQPSDIIDYAADFFNKLRESRTTALITLDNPESPDDSVISTEEEPPVARFSTRRKSVFAETYNPEEDDDDDGAKVIYPKSDVQRQRLAESVKNILLFRALDKEQMQDVLDAMFEKKVKKGDYIIKQGDDGDNFYVVESGNYNAYVTIEPGQEPKHIHTYENIGSFGELALLYNMPRAATIQAATDGALWAMDRTTFRRIVLKSAFRKRKMYELLIDSVPMLKALQSYERMNLADALVPRTYNDGDLIIKQGVAADGMYFVEDGVVQVTILGDDGQEVEINRIMKGGYFGELALVTHKPRAASVYAVGTVKLAFLDVEAFERLLGPCMQIMKRNIDDYEDQLIRIFGSKTNISDIRNT</sequence>
<accession>A0A7R9JUB3</accession>
<dbReference type="EMBL" id="OE840150">
    <property type="protein sequence ID" value="CAD7589658.1"/>
    <property type="molecule type" value="Genomic_DNA"/>
</dbReference>
<dbReference type="PROSITE" id="PS00889">
    <property type="entry name" value="CNMP_BINDING_2"/>
    <property type="match status" value="2"/>
</dbReference>
<dbReference type="Gene3D" id="1.20.890.10">
    <property type="entry name" value="cAMP-dependent protein kinase regulatory subunit, dimerization-anchoring domain"/>
    <property type="match status" value="1"/>
</dbReference>
<feature type="domain" description="Cyclic nucleotide-binding" evidence="9">
    <location>
        <begin position="389"/>
        <end position="509"/>
    </location>
</feature>
<keyword evidence="2" id="KW-0597">Phosphoprotein</keyword>
<evidence type="ECO:0000256" key="6">
    <source>
        <dbReference type="ARBA" id="ARBA00023149"/>
    </source>
</evidence>
<dbReference type="Pfam" id="PF00027">
    <property type="entry name" value="cNMP_binding"/>
    <property type="match status" value="2"/>
</dbReference>
<dbReference type="AlphaFoldDB" id="A0A7R9JUB3"/>
<dbReference type="GO" id="GO:0005829">
    <property type="term" value="C:cytosol"/>
    <property type="evidence" value="ECO:0007669"/>
    <property type="project" value="TreeGrafter"/>
</dbReference>
<dbReference type="GO" id="GO:0034236">
    <property type="term" value="F:protein kinase A catalytic subunit binding"/>
    <property type="evidence" value="ECO:0007669"/>
    <property type="project" value="TreeGrafter"/>
</dbReference>
<evidence type="ECO:0000256" key="1">
    <source>
        <dbReference type="ARBA" id="ARBA00005753"/>
    </source>
</evidence>
<dbReference type="InterPro" id="IPR018490">
    <property type="entry name" value="cNMP-bd_dom_sf"/>
</dbReference>
<evidence type="ECO:0000313" key="10">
    <source>
        <dbReference type="EMBL" id="CAD7589658.1"/>
    </source>
</evidence>
<feature type="chain" id="PRO_5030572058" description="cAMP-dependent protein kinase type II regulatory subunit" evidence="8">
    <location>
        <begin position="25"/>
        <end position="526"/>
    </location>
</feature>
<dbReference type="PANTHER" id="PTHR11635:SF152">
    <property type="entry name" value="CAMP-DEPENDENT PROTEIN KINASE TYPE I REGULATORY SUBUNIT-RELATED"/>
    <property type="match status" value="1"/>
</dbReference>
<dbReference type="CDD" id="cd00038">
    <property type="entry name" value="CAP_ED"/>
    <property type="match status" value="2"/>
</dbReference>
<keyword evidence="6" id="KW-0114">cAMP</keyword>
<dbReference type="PROSITE" id="PS00888">
    <property type="entry name" value="CNMP_BINDING_1"/>
    <property type="match status" value="1"/>
</dbReference>
<evidence type="ECO:0000256" key="5">
    <source>
        <dbReference type="ARBA" id="ARBA00022741"/>
    </source>
</evidence>
<comment type="similarity">
    <text evidence="1">Belongs to the cAMP-dependent kinase regulatory chain family.</text>
</comment>
<gene>
    <name evidence="10" type="ORF">TGEB3V08_LOCUS3584</name>
</gene>
<dbReference type="FunFam" id="2.60.120.10:FF:000108">
    <property type="entry name" value="cAMP-dependent protein kinase type II regulatory subunit"/>
    <property type="match status" value="1"/>
</dbReference>
<dbReference type="InterPro" id="IPR014710">
    <property type="entry name" value="RmlC-like_jellyroll"/>
</dbReference>
<protein>
    <recommendedName>
        <fullName evidence="7">cAMP-dependent protein kinase type II regulatory subunit</fullName>
    </recommendedName>
</protein>
<dbReference type="CDD" id="cd12099">
    <property type="entry name" value="DD_RII_PKA"/>
    <property type="match status" value="1"/>
</dbReference>
<dbReference type="SUPFAM" id="SSF47391">
    <property type="entry name" value="Dimerization-anchoring domain of cAMP-dependent PK regulatory subunit"/>
    <property type="match status" value="1"/>
</dbReference>